<proteinExistence type="predicted"/>
<protein>
    <submittedName>
        <fullName evidence="1">(rape) hypothetical protein</fullName>
    </submittedName>
    <submittedName>
        <fullName evidence="2">BnaCnng37580D protein</fullName>
    </submittedName>
</protein>
<dbReference type="PaxDb" id="3708-A0A078J7V7"/>
<reference evidence="1" key="3">
    <citation type="submission" date="2021-01" db="EMBL/GenBank/DDBJ databases">
        <authorList>
            <consortium name="Genoscope - CEA"/>
            <person name="William W."/>
        </authorList>
    </citation>
    <scope>NUCLEOTIDE SEQUENCE</scope>
</reference>
<dbReference type="Proteomes" id="UP001295469">
    <property type="component" value="Chromosome C03"/>
</dbReference>
<sequence>MDIGKNPPTTCTFEMILHFVGFDPSISLFQKLIVI</sequence>
<reference evidence="2" key="2">
    <citation type="submission" date="2014-06" db="EMBL/GenBank/DDBJ databases">
        <authorList>
            <person name="Genoscope - CEA"/>
        </authorList>
    </citation>
    <scope>NUCLEOTIDE SEQUENCE</scope>
</reference>
<accession>A0A078J7V7</accession>
<dbReference type="Proteomes" id="UP000028999">
    <property type="component" value="Unassembled WGS sequence"/>
</dbReference>
<dbReference type="AlphaFoldDB" id="A0A078J7V7"/>
<dbReference type="EMBL" id="HG994367">
    <property type="protein sequence ID" value="CAF1708869.1"/>
    <property type="molecule type" value="Genomic_DNA"/>
</dbReference>
<keyword evidence="3" id="KW-1185">Reference proteome</keyword>
<dbReference type="EMBL" id="LK033975">
    <property type="protein sequence ID" value="CDY61259.1"/>
    <property type="molecule type" value="Genomic_DNA"/>
</dbReference>
<organism evidence="2 3">
    <name type="scientific">Brassica napus</name>
    <name type="common">Rape</name>
    <dbReference type="NCBI Taxonomy" id="3708"/>
    <lineage>
        <taxon>Eukaryota</taxon>
        <taxon>Viridiplantae</taxon>
        <taxon>Streptophyta</taxon>
        <taxon>Embryophyta</taxon>
        <taxon>Tracheophyta</taxon>
        <taxon>Spermatophyta</taxon>
        <taxon>Magnoliopsida</taxon>
        <taxon>eudicotyledons</taxon>
        <taxon>Gunneridae</taxon>
        <taxon>Pentapetalae</taxon>
        <taxon>rosids</taxon>
        <taxon>malvids</taxon>
        <taxon>Brassicales</taxon>
        <taxon>Brassicaceae</taxon>
        <taxon>Brassiceae</taxon>
        <taxon>Brassica</taxon>
    </lineage>
</organism>
<evidence type="ECO:0000313" key="3">
    <source>
        <dbReference type="Proteomes" id="UP000028999"/>
    </source>
</evidence>
<reference evidence="2 3" key="1">
    <citation type="journal article" date="2014" name="Science">
        <title>Plant genetics. Early allopolyploid evolution in the post-Neolithic Brassica napus oilseed genome.</title>
        <authorList>
            <person name="Chalhoub B."/>
            <person name="Denoeud F."/>
            <person name="Liu S."/>
            <person name="Parkin I.A."/>
            <person name="Tang H."/>
            <person name="Wang X."/>
            <person name="Chiquet J."/>
            <person name="Belcram H."/>
            <person name="Tong C."/>
            <person name="Samans B."/>
            <person name="Correa M."/>
            <person name="Da Silva C."/>
            <person name="Just J."/>
            <person name="Falentin C."/>
            <person name="Koh C.S."/>
            <person name="Le Clainche I."/>
            <person name="Bernard M."/>
            <person name="Bento P."/>
            <person name="Noel B."/>
            <person name="Labadie K."/>
            <person name="Alberti A."/>
            <person name="Charles M."/>
            <person name="Arnaud D."/>
            <person name="Guo H."/>
            <person name="Daviaud C."/>
            <person name="Alamery S."/>
            <person name="Jabbari K."/>
            <person name="Zhao M."/>
            <person name="Edger P.P."/>
            <person name="Chelaifa H."/>
            <person name="Tack D."/>
            <person name="Lassalle G."/>
            <person name="Mestiri I."/>
            <person name="Schnel N."/>
            <person name="Le Paslier M.C."/>
            <person name="Fan G."/>
            <person name="Renault V."/>
            <person name="Bayer P.E."/>
            <person name="Golicz A.A."/>
            <person name="Manoli S."/>
            <person name="Lee T.H."/>
            <person name="Thi V.H."/>
            <person name="Chalabi S."/>
            <person name="Hu Q."/>
            <person name="Fan C."/>
            <person name="Tollenaere R."/>
            <person name="Lu Y."/>
            <person name="Battail C."/>
            <person name="Shen J."/>
            <person name="Sidebottom C.H."/>
            <person name="Wang X."/>
            <person name="Canaguier A."/>
            <person name="Chauveau A."/>
            <person name="Berard A."/>
            <person name="Deniot G."/>
            <person name="Guan M."/>
            <person name="Liu Z."/>
            <person name="Sun F."/>
            <person name="Lim Y.P."/>
            <person name="Lyons E."/>
            <person name="Town C.D."/>
            <person name="Bancroft I."/>
            <person name="Wang X."/>
            <person name="Meng J."/>
            <person name="Ma J."/>
            <person name="Pires J.C."/>
            <person name="King G.J."/>
            <person name="Brunel D."/>
            <person name="Delourme R."/>
            <person name="Renard M."/>
            <person name="Aury J.M."/>
            <person name="Adams K.L."/>
            <person name="Batley J."/>
            <person name="Snowdon R.J."/>
            <person name="Tost J."/>
            <person name="Edwards D."/>
            <person name="Zhou Y."/>
            <person name="Hua W."/>
            <person name="Sharpe A.G."/>
            <person name="Paterson A.H."/>
            <person name="Guan C."/>
            <person name="Wincker P."/>
        </authorList>
    </citation>
    <scope>NUCLEOTIDE SEQUENCE [LARGE SCALE GENOMIC DNA]</scope>
    <source>
        <strain evidence="3">cv. Darmor-bzh</strain>
    </source>
</reference>
<evidence type="ECO:0000313" key="1">
    <source>
        <dbReference type="EMBL" id="CAF1708869.1"/>
    </source>
</evidence>
<gene>
    <name evidence="2" type="primary">BnaCnng37580D</name>
    <name evidence="1" type="ORF">DARMORV10_C03P70860.1</name>
    <name evidence="2" type="ORF">GSBRNA2T00033618001</name>
</gene>
<name>A0A078J7V7_BRANA</name>
<evidence type="ECO:0000313" key="2">
    <source>
        <dbReference type="EMBL" id="CDY61259.1"/>
    </source>
</evidence>
<dbReference type="Gramene" id="CDY61259">
    <property type="protein sequence ID" value="CDY61259"/>
    <property type="gene ID" value="GSBRNA2T00033618001"/>
</dbReference>